<feature type="signal peptide" evidence="1">
    <location>
        <begin position="1"/>
        <end position="26"/>
    </location>
</feature>
<name>A0ABS6WRT2_9HYPH</name>
<gene>
    <name evidence="2" type="ORF">KY465_13815</name>
</gene>
<dbReference type="Proteomes" id="UP001430804">
    <property type="component" value="Unassembled WGS sequence"/>
</dbReference>
<keyword evidence="1" id="KW-0732">Signal</keyword>
<proteinExistence type="predicted"/>
<dbReference type="InterPro" id="IPR010642">
    <property type="entry name" value="Invasion_prot_B"/>
</dbReference>
<accession>A0ABS6WRT2</accession>
<evidence type="ECO:0000256" key="1">
    <source>
        <dbReference type="SAM" id="SignalP"/>
    </source>
</evidence>
<reference evidence="2" key="1">
    <citation type="submission" date="2021-07" db="EMBL/GenBank/DDBJ databases">
        <title>Pseudohoeflea marina sp. nov. a polyhydroxyalcanoate-producing bacterium.</title>
        <authorList>
            <person name="Zheng W."/>
            <person name="Yu S."/>
            <person name="Huang Y."/>
        </authorList>
    </citation>
    <scope>NUCLEOTIDE SEQUENCE</scope>
    <source>
        <strain evidence="2">DP4N28-3</strain>
    </source>
</reference>
<dbReference type="RefSeq" id="WP_219202318.1">
    <property type="nucleotide sequence ID" value="NZ_JAHWQX010000003.1"/>
</dbReference>
<keyword evidence="3" id="KW-1185">Reference proteome</keyword>
<evidence type="ECO:0000313" key="3">
    <source>
        <dbReference type="Proteomes" id="UP001430804"/>
    </source>
</evidence>
<protein>
    <submittedName>
        <fullName evidence="2">Invasion associated locus B family protein</fullName>
    </submittedName>
</protein>
<comment type="caution">
    <text evidence="2">The sequence shown here is derived from an EMBL/GenBank/DDBJ whole genome shotgun (WGS) entry which is preliminary data.</text>
</comment>
<dbReference type="Pfam" id="PF06776">
    <property type="entry name" value="IalB"/>
    <property type="match status" value="1"/>
</dbReference>
<evidence type="ECO:0000313" key="2">
    <source>
        <dbReference type="EMBL" id="MBW3098358.1"/>
    </source>
</evidence>
<sequence length="169" mass="18120">MRYFLARSCARPIALLLFLTAAPVAAQQSETQPAPGWAVQCSSPSRAKEPQCAMEQKIVLEGSGQFLARMVITQHGAGQNPVMLLHVPLGMSIPAGLTLRVDGMDEPVQLEYQTCDAGGCYAGQPVPAPLLAALIKGMEATLKFESSARQPIELKFSLSGFTEAYEAIR</sequence>
<feature type="chain" id="PRO_5045560508" evidence="1">
    <location>
        <begin position="27"/>
        <end position="169"/>
    </location>
</feature>
<dbReference type="EMBL" id="JAHWQX010000003">
    <property type="protein sequence ID" value="MBW3098358.1"/>
    <property type="molecule type" value="Genomic_DNA"/>
</dbReference>
<organism evidence="2 3">
    <name type="scientific">Pseudohoeflea coraliihabitans</name>
    <dbReference type="NCBI Taxonomy" id="2860393"/>
    <lineage>
        <taxon>Bacteria</taxon>
        <taxon>Pseudomonadati</taxon>
        <taxon>Pseudomonadota</taxon>
        <taxon>Alphaproteobacteria</taxon>
        <taxon>Hyphomicrobiales</taxon>
        <taxon>Rhizobiaceae</taxon>
        <taxon>Pseudohoeflea</taxon>
    </lineage>
</organism>